<comment type="caution">
    <text evidence="3">The sequence shown here is derived from an EMBL/GenBank/DDBJ whole genome shotgun (WGS) entry which is preliminary data.</text>
</comment>
<dbReference type="eggNOG" id="COG2208">
    <property type="taxonomic scope" value="Bacteria"/>
</dbReference>
<dbReference type="AlphaFoldDB" id="A1ZP97"/>
<dbReference type="InterPro" id="IPR036457">
    <property type="entry name" value="PPM-type-like_dom_sf"/>
</dbReference>
<dbReference type="Pfam" id="PF07228">
    <property type="entry name" value="SpoIIE"/>
    <property type="match status" value="1"/>
</dbReference>
<accession>A1ZP97</accession>
<proteinExistence type="predicted"/>
<dbReference type="PANTHER" id="PTHR43156:SF9">
    <property type="entry name" value="HAMP DOMAIN-CONTAINING PROTEIN"/>
    <property type="match status" value="1"/>
</dbReference>
<keyword evidence="1" id="KW-0378">Hydrolase</keyword>
<dbReference type="Gene3D" id="3.60.40.10">
    <property type="entry name" value="PPM-type phosphatase domain"/>
    <property type="match status" value="1"/>
</dbReference>
<evidence type="ECO:0000259" key="2">
    <source>
        <dbReference type="Pfam" id="PF07228"/>
    </source>
</evidence>
<dbReference type="PANTHER" id="PTHR43156">
    <property type="entry name" value="STAGE II SPORULATION PROTEIN E-RELATED"/>
    <property type="match status" value="1"/>
</dbReference>
<evidence type="ECO:0000313" key="4">
    <source>
        <dbReference type="Proteomes" id="UP000004095"/>
    </source>
</evidence>
<dbReference type="RefSeq" id="WP_002698912.1">
    <property type="nucleotide sequence ID" value="NZ_AAWS01000020.1"/>
</dbReference>
<dbReference type="Proteomes" id="UP000004095">
    <property type="component" value="Unassembled WGS sequence"/>
</dbReference>
<keyword evidence="4" id="KW-1185">Reference proteome</keyword>
<reference evidence="3 4" key="1">
    <citation type="submission" date="2007-01" db="EMBL/GenBank/DDBJ databases">
        <authorList>
            <person name="Haygood M."/>
            <person name="Podell S."/>
            <person name="Anderson C."/>
            <person name="Hopkinson B."/>
            <person name="Roe K."/>
            <person name="Barbeau K."/>
            <person name="Gaasterland T."/>
            <person name="Ferriera S."/>
            <person name="Johnson J."/>
            <person name="Kravitz S."/>
            <person name="Beeson K."/>
            <person name="Sutton G."/>
            <person name="Rogers Y.-H."/>
            <person name="Friedman R."/>
            <person name="Frazier M."/>
            <person name="Venter J.C."/>
        </authorList>
    </citation>
    <scope>NUCLEOTIDE SEQUENCE [LARGE SCALE GENOMIC DNA]</scope>
    <source>
        <strain evidence="3 4">ATCC 23134</strain>
    </source>
</reference>
<sequence length="270" mass="31107">MENIHITKNTQTQKDILKINQYEGWAKRAQEVVFKMHRENLQEMLPASFIFELPRLNASGDFYYVQVLPKNRILIIVGDAPGYGIMGAFLHLVVDRLVTECLHQDEIHAPNEILKQLNTKLNNDLNAIVPLEEKAQIKMSVCVIDEMERTLTFAGAKQRIAYVQKGEVKETRGSMYAVGTQMFAEKEAPEQTIDLEADTTHVYLFTDGFQDQFGGSEGKRFMRKQLRDLFLQVHQEHIPTQKQQIKEAFNHWKGNENQVDDVLVLGFKLD</sequence>
<protein>
    <recommendedName>
        <fullName evidence="2">PPM-type phosphatase domain-containing protein</fullName>
    </recommendedName>
</protein>
<feature type="domain" description="PPM-type phosphatase" evidence="2">
    <location>
        <begin position="70"/>
        <end position="268"/>
    </location>
</feature>
<dbReference type="GO" id="GO:0016791">
    <property type="term" value="F:phosphatase activity"/>
    <property type="evidence" value="ECO:0007669"/>
    <property type="project" value="TreeGrafter"/>
</dbReference>
<dbReference type="InterPro" id="IPR001932">
    <property type="entry name" value="PPM-type_phosphatase-like_dom"/>
</dbReference>
<evidence type="ECO:0000313" key="3">
    <source>
        <dbReference type="EMBL" id="EAY27889.1"/>
    </source>
</evidence>
<evidence type="ECO:0000256" key="1">
    <source>
        <dbReference type="ARBA" id="ARBA00022801"/>
    </source>
</evidence>
<dbReference type="EMBL" id="AAWS01000020">
    <property type="protein sequence ID" value="EAY27889.1"/>
    <property type="molecule type" value="Genomic_DNA"/>
</dbReference>
<organism evidence="3 4">
    <name type="scientific">Microscilla marina ATCC 23134</name>
    <dbReference type="NCBI Taxonomy" id="313606"/>
    <lineage>
        <taxon>Bacteria</taxon>
        <taxon>Pseudomonadati</taxon>
        <taxon>Bacteroidota</taxon>
        <taxon>Cytophagia</taxon>
        <taxon>Cytophagales</taxon>
        <taxon>Microscillaceae</taxon>
        <taxon>Microscilla</taxon>
    </lineage>
</organism>
<dbReference type="InterPro" id="IPR052016">
    <property type="entry name" value="Bact_Sigma-Reg"/>
</dbReference>
<name>A1ZP97_MICM2</name>
<gene>
    <name evidence="3" type="ORF">M23134_00330</name>
</gene>
<dbReference type="OrthoDB" id="992350at2"/>